<evidence type="ECO:0000313" key="2">
    <source>
        <dbReference type="EMBL" id="CCE84717.1"/>
    </source>
</evidence>
<keyword evidence="3" id="KW-1185">Reference proteome</keyword>
<name>G8Y7Y7_PICSO</name>
<protein>
    <submittedName>
        <fullName evidence="2">Piso0_004271 protein</fullName>
    </submittedName>
</protein>
<sequence length="347" mass="39328">MKLPLEIIIYILEILHSWNKLKPKFLRVSKLFYLCVLPMIYRRPILKSSNFFAFMDSISSNKDLGSHIKELDLSRIVHSGKNASVARLLKRTSKSLELFIAPQSSFGFGPSIALKNCKNLKVLDLSLVSETLNLEELFKSISSLKDLYHLAFPRSSVEITDFKGIVWPLKLSYLRLSGGITDEFLMKSGVPDSVVHLEFAHCPTISDIGFHHLLAKLGKNLISLRVQYPMPGLRSNALDLAFFYCPNLISLEVTVDYISSSFFDEQNLTYLDYPRPLKYLYIESSGMLGTTTRLDPVDLALAISESRLPHLKKVKCSAKLGWDPKSEYVSYIVDHLNDKDGGFYIGY</sequence>
<accession>G8Y7Y7</accession>
<dbReference type="OrthoDB" id="2125396at2759"/>
<dbReference type="InParanoid" id="G8Y7Y7"/>
<evidence type="ECO:0000313" key="1">
    <source>
        <dbReference type="EMBL" id="CCE83686.1"/>
    </source>
</evidence>
<dbReference type="eggNOG" id="ENOG502QSAP">
    <property type="taxonomic scope" value="Eukaryota"/>
</dbReference>
<dbReference type="EMBL" id="FO082048">
    <property type="protein sequence ID" value="CCE84717.1"/>
    <property type="molecule type" value="Genomic_DNA"/>
</dbReference>
<proteinExistence type="predicted"/>
<dbReference type="EMBL" id="FO082049">
    <property type="protein sequence ID" value="CCE83686.1"/>
    <property type="molecule type" value="Genomic_DNA"/>
</dbReference>
<gene>
    <name evidence="2" type="primary">Piso0_004271</name>
    <name evidence="1" type="ORF">GNLVRS01_PISO0K13210g</name>
    <name evidence="2" type="ORF">GNLVRS01_PISO0L13211g</name>
</gene>
<dbReference type="Proteomes" id="UP000005222">
    <property type="component" value="Chromosome L"/>
</dbReference>
<dbReference type="SUPFAM" id="SSF52047">
    <property type="entry name" value="RNI-like"/>
    <property type="match status" value="1"/>
</dbReference>
<dbReference type="FunCoup" id="G8Y7Y7">
    <property type="interactions" value="63"/>
</dbReference>
<reference evidence="3" key="2">
    <citation type="journal article" date="2012" name="G3 (Bethesda)">
        <title>Pichia sorbitophila, an interspecies yeast hybrid reveals early steps of genome resolution following polyploidization.</title>
        <authorList>
            <person name="Leh Louis V."/>
            <person name="Despons L."/>
            <person name="Friedrich A."/>
            <person name="Martin T."/>
            <person name="Durrens P."/>
            <person name="Casaregola S."/>
            <person name="Neuveglise C."/>
            <person name="Fairhead C."/>
            <person name="Marck C."/>
            <person name="Cruz J.A."/>
            <person name="Straub M.L."/>
            <person name="Kugler V."/>
            <person name="Sacerdot C."/>
            <person name="Uzunov Z."/>
            <person name="Thierry A."/>
            <person name="Weiss S."/>
            <person name="Bleykasten C."/>
            <person name="De Montigny J."/>
            <person name="Jacques N."/>
            <person name="Jung P."/>
            <person name="Lemaire M."/>
            <person name="Mallet S."/>
            <person name="Morel G."/>
            <person name="Richard G.F."/>
            <person name="Sarkar A."/>
            <person name="Savel G."/>
            <person name="Schacherer J."/>
            <person name="Seret M.L."/>
            <person name="Talla E."/>
            <person name="Samson G."/>
            <person name="Jubin C."/>
            <person name="Poulain J."/>
            <person name="Vacherie B."/>
            <person name="Barbe V."/>
            <person name="Pelletier E."/>
            <person name="Sherman D.J."/>
            <person name="Westhof E."/>
            <person name="Weissenbach J."/>
            <person name="Baret P.V."/>
            <person name="Wincker P."/>
            <person name="Gaillardin C."/>
            <person name="Dujon B."/>
            <person name="Souciet J.L."/>
        </authorList>
    </citation>
    <scope>NUCLEOTIDE SEQUENCE [LARGE SCALE GENOMIC DNA]</scope>
    <source>
        <strain evidence="3">ATCC MYA-4447 / BCRC 22081 / CBS 7064 / NBRC 10061 / NRRL Y-12695</strain>
    </source>
</reference>
<reference evidence="2" key="1">
    <citation type="submission" date="2011-10" db="EMBL/GenBank/DDBJ databases">
        <authorList>
            <person name="Genoscope - CEA"/>
        </authorList>
    </citation>
    <scope>NUCLEOTIDE SEQUENCE</scope>
</reference>
<evidence type="ECO:0000313" key="3">
    <source>
        <dbReference type="Proteomes" id="UP000005222"/>
    </source>
</evidence>
<dbReference type="STRING" id="559304.G8Y7Y7"/>
<dbReference type="InterPro" id="IPR032675">
    <property type="entry name" value="LRR_dom_sf"/>
</dbReference>
<dbReference type="AlphaFoldDB" id="G8Y7Y7"/>
<dbReference type="Gene3D" id="3.80.10.10">
    <property type="entry name" value="Ribonuclease Inhibitor"/>
    <property type="match status" value="1"/>
</dbReference>
<organism evidence="2 3">
    <name type="scientific">Pichia sorbitophila (strain ATCC MYA-4447 / BCRC 22081 / CBS 7064 / NBRC 10061 / NRRL Y-12695)</name>
    <name type="common">Hybrid yeast</name>
    <dbReference type="NCBI Taxonomy" id="559304"/>
    <lineage>
        <taxon>Eukaryota</taxon>
        <taxon>Fungi</taxon>
        <taxon>Dikarya</taxon>
        <taxon>Ascomycota</taxon>
        <taxon>Saccharomycotina</taxon>
        <taxon>Pichiomycetes</taxon>
        <taxon>Debaryomycetaceae</taxon>
        <taxon>Millerozyma</taxon>
    </lineage>
</organism>
<dbReference type="OMA" id="ELMATIC"/>
<dbReference type="HOGENOM" id="CLU_042679_1_0_1"/>
<dbReference type="Proteomes" id="UP000005222">
    <property type="component" value="Chromosome K"/>
</dbReference>